<name>A0ABQ2RF00_9ACTN</name>
<feature type="region of interest" description="Disordered" evidence="1">
    <location>
        <begin position="1"/>
        <end position="84"/>
    </location>
</feature>
<reference evidence="3" key="1">
    <citation type="journal article" date="2019" name="Int. J. Syst. Evol. Microbiol.">
        <title>The Global Catalogue of Microorganisms (GCM) 10K type strain sequencing project: providing services to taxonomists for standard genome sequencing and annotation.</title>
        <authorList>
            <consortium name="The Broad Institute Genomics Platform"/>
            <consortium name="The Broad Institute Genome Sequencing Center for Infectious Disease"/>
            <person name="Wu L."/>
            <person name="Ma J."/>
        </authorList>
    </citation>
    <scope>NUCLEOTIDE SEQUENCE [LARGE SCALE GENOMIC DNA]</scope>
    <source>
        <strain evidence="3">JCM 3115</strain>
    </source>
</reference>
<comment type="caution">
    <text evidence="2">The sequence shown here is derived from an EMBL/GenBank/DDBJ whole genome shotgun (WGS) entry which is preliminary data.</text>
</comment>
<keyword evidence="3" id="KW-1185">Reference proteome</keyword>
<accession>A0ABQ2RF00</accession>
<evidence type="ECO:0000313" key="2">
    <source>
        <dbReference type="EMBL" id="GGQ23288.1"/>
    </source>
</evidence>
<evidence type="ECO:0000313" key="3">
    <source>
        <dbReference type="Proteomes" id="UP000611554"/>
    </source>
</evidence>
<dbReference type="EMBL" id="BMQJ01000019">
    <property type="protein sequence ID" value="GGQ23288.1"/>
    <property type="molecule type" value="Genomic_DNA"/>
</dbReference>
<protein>
    <submittedName>
        <fullName evidence="2">Uncharacterized protein</fullName>
    </submittedName>
</protein>
<dbReference type="Proteomes" id="UP000611554">
    <property type="component" value="Unassembled WGS sequence"/>
</dbReference>
<sequence length="84" mass="8702">MFRLPGRKMIVERGGGTSSARNPSNTSGTVASPAPQGPTCDPPVSLQAQVREDDKILGTHTTPAVPLSERPRADPVTTSTGAYG</sequence>
<proteinExistence type="predicted"/>
<feature type="compositionally biased region" description="Polar residues" evidence="1">
    <location>
        <begin position="18"/>
        <end position="30"/>
    </location>
</feature>
<gene>
    <name evidence="2" type="ORF">GCM10010140_61910</name>
</gene>
<evidence type="ECO:0000256" key="1">
    <source>
        <dbReference type="SAM" id="MobiDB-lite"/>
    </source>
</evidence>
<organism evidence="2 3">
    <name type="scientific">Streptosporangium pseudovulgare</name>
    <dbReference type="NCBI Taxonomy" id="35765"/>
    <lineage>
        <taxon>Bacteria</taxon>
        <taxon>Bacillati</taxon>
        <taxon>Actinomycetota</taxon>
        <taxon>Actinomycetes</taxon>
        <taxon>Streptosporangiales</taxon>
        <taxon>Streptosporangiaceae</taxon>
        <taxon>Streptosporangium</taxon>
    </lineage>
</organism>